<accession>A0A9P6NE56</accession>
<feature type="transmembrane region" description="Helical" evidence="6">
    <location>
        <begin position="424"/>
        <end position="445"/>
    </location>
</feature>
<keyword evidence="3 6" id="KW-0812">Transmembrane</keyword>
<evidence type="ECO:0000256" key="3">
    <source>
        <dbReference type="ARBA" id="ARBA00022692"/>
    </source>
</evidence>
<keyword evidence="9" id="KW-1185">Reference proteome</keyword>
<protein>
    <recommendedName>
        <fullName evidence="7">Major facilitator superfamily (MFS) profile domain-containing protein</fullName>
    </recommendedName>
</protein>
<reference evidence="8" key="1">
    <citation type="submission" date="2013-11" db="EMBL/GenBank/DDBJ databases">
        <title>Genome sequence of the fusiform rust pathogen reveals effectors for host alternation and coevolution with pine.</title>
        <authorList>
            <consortium name="DOE Joint Genome Institute"/>
            <person name="Smith K."/>
            <person name="Pendleton A."/>
            <person name="Kubisiak T."/>
            <person name="Anderson C."/>
            <person name="Salamov A."/>
            <person name="Aerts A."/>
            <person name="Riley R."/>
            <person name="Clum A."/>
            <person name="Lindquist E."/>
            <person name="Ence D."/>
            <person name="Campbell M."/>
            <person name="Kronenberg Z."/>
            <person name="Feau N."/>
            <person name="Dhillon B."/>
            <person name="Hamelin R."/>
            <person name="Burleigh J."/>
            <person name="Smith J."/>
            <person name="Yandell M."/>
            <person name="Nelson C."/>
            <person name="Grigoriev I."/>
            <person name="Davis J."/>
        </authorList>
    </citation>
    <scope>NUCLEOTIDE SEQUENCE</scope>
    <source>
        <strain evidence="8">G11</strain>
    </source>
</reference>
<dbReference type="GO" id="GO:0022857">
    <property type="term" value="F:transmembrane transporter activity"/>
    <property type="evidence" value="ECO:0007669"/>
    <property type="project" value="InterPro"/>
</dbReference>
<keyword evidence="2" id="KW-0813">Transport</keyword>
<evidence type="ECO:0000313" key="9">
    <source>
        <dbReference type="Proteomes" id="UP000886653"/>
    </source>
</evidence>
<proteinExistence type="predicted"/>
<dbReference type="EMBL" id="MU167350">
    <property type="protein sequence ID" value="KAG0142368.1"/>
    <property type="molecule type" value="Genomic_DNA"/>
</dbReference>
<feature type="transmembrane region" description="Helical" evidence="6">
    <location>
        <begin position="229"/>
        <end position="249"/>
    </location>
</feature>
<dbReference type="OrthoDB" id="3639251at2759"/>
<evidence type="ECO:0000313" key="8">
    <source>
        <dbReference type="EMBL" id="KAG0142368.1"/>
    </source>
</evidence>
<dbReference type="Proteomes" id="UP000886653">
    <property type="component" value="Unassembled WGS sequence"/>
</dbReference>
<dbReference type="AlphaFoldDB" id="A0A9P6NE56"/>
<name>A0A9P6NE56_9BASI</name>
<dbReference type="SUPFAM" id="SSF103473">
    <property type="entry name" value="MFS general substrate transporter"/>
    <property type="match status" value="1"/>
</dbReference>
<feature type="transmembrane region" description="Helical" evidence="6">
    <location>
        <begin position="400"/>
        <end position="418"/>
    </location>
</feature>
<dbReference type="Gene3D" id="1.20.1250.20">
    <property type="entry name" value="MFS general substrate transporter like domains"/>
    <property type="match status" value="2"/>
</dbReference>
<feature type="transmembrane region" description="Helical" evidence="6">
    <location>
        <begin position="484"/>
        <end position="509"/>
    </location>
</feature>
<evidence type="ECO:0000256" key="2">
    <source>
        <dbReference type="ARBA" id="ARBA00022448"/>
    </source>
</evidence>
<dbReference type="FunFam" id="1.20.1250.20:FF:000057">
    <property type="entry name" value="MFS general substrate transporter"/>
    <property type="match status" value="1"/>
</dbReference>
<feature type="transmembrane region" description="Helical" evidence="6">
    <location>
        <begin position="334"/>
        <end position="354"/>
    </location>
</feature>
<evidence type="ECO:0000256" key="6">
    <source>
        <dbReference type="SAM" id="Phobius"/>
    </source>
</evidence>
<evidence type="ECO:0000256" key="1">
    <source>
        <dbReference type="ARBA" id="ARBA00004141"/>
    </source>
</evidence>
<dbReference type="InterPro" id="IPR020846">
    <property type="entry name" value="MFS_dom"/>
</dbReference>
<keyword evidence="5 6" id="KW-0472">Membrane</keyword>
<comment type="subcellular location">
    <subcellularLocation>
        <location evidence="1">Membrane</location>
        <topology evidence="1">Multi-pass membrane protein</topology>
    </subcellularLocation>
</comment>
<feature type="transmembrane region" description="Helical" evidence="6">
    <location>
        <begin position="138"/>
        <end position="160"/>
    </location>
</feature>
<keyword evidence="4 6" id="KW-1133">Transmembrane helix</keyword>
<feature type="domain" description="Major facilitator superfamily (MFS) profile" evidence="7">
    <location>
        <begin position="101"/>
        <end position="514"/>
    </location>
</feature>
<dbReference type="PANTHER" id="PTHR43791:SF62">
    <property type="entry name" value="MAJOR FACILITATOR SUPERFAMILY (MFS) PROFILE DOMAIN-CONTAINING PROTEIN"/>
    <property type="match status" value="1"/>
</dbReference>
<feature type="transmembrane region" description="Helical" evidence="6">
    <location>
        <begin position="374"/>
        <end position="393"/>
    </location>
</feature>
<evidence type="ECO:0000256" key="4">
    <source>
        <dbReference type="ARBA" id="ARBA00022989"/>
    </source>
</evidence>
<feature type="transmembrane region" description="Helical" evidence="6">
    <location>
        <begin position="457"/>
        <end position="478"/>
    </location>
</feature>
<comment type="caution">
    <text evidence="8">The sequence shown here is derived from an EMBL/GenBank/DDBJ whole genome shotgun (WGS) entry which is preliminary data.</text>
</comment>
<feature type="transmembrane region" description="Helical" evidence="6">
    <location>
        <begin position="167"/>
        <end position="185"/>
    </location>
</feature>
<evidence type="ECO:0000259" key="7">
    <source>
        <dbReference type="PROSITE" id="PS50850"/>
    </source>
</evidence>
<organism evidence="8 9">
    <name type="scientific">Cronartium quercuum f. sp. fusiforme G11</name>
    <dbReference type="NCBI Taxonomy" id="708437"/>
    <lineage>
        <taxon>Eukaryota</taxon>
        <taxon>Fungi</taxon>
        <taxon>Dikarya</taxon>
        <taxon>Basidiomycota</taxon>
        <taxon>Pucciniomycotina</taxon>
        <taxon>Pucciniomycetes</taxon>
        <taxon>Pucciniales</taxon>
        <taxon>Coleosporiaceae</taxon>
        <taxon>Cronartium</taxon>
    </lineage>
</organism>
<dbReference type="GO" id="GO:0016020">
    <property type="term" value="C:membrane"/>
    <property type="evidence" value="ECO:0007669"/>
    <property type="project" value="UniProtKB-SubCell"/>
</dbReference>
<dbReference type="PANTHER" id="PTHR43791">
    <property type="entry name" value="PERMEASE-RELATED"/>
    <property type="match status" value="1"/>
</dbReference>
<feature type="transmembrane region" description="Helical" evidence="6">
    <location>
        <begin position="197"/>
        <end position="217"/>
    </location>
</feature>
<gene>
    <name evidence="8" type="ORF">CROQUDRAFT_237255</name>
</gene>
<dbReference type="Pfam" id="PF07690">
    <property type="entry name" value="MFS_1"/>
    <property type="match status" value="1"/>
</dbReference>
<dbReference type="InterPro" id="IPR011701">
    <property type="entry name" value="MFS"/>
</dbReference>
<feature type="transmembrane region" description="Helical" evidence="6">
    <location>
        <begin position="261"/>
        <end position="283"/>
    </location>
</feature>
<dbReference type="InterPro" id="IPR036259">
    <property type="entry name" value="MFS_trans_sf"/>
</dbReference>
<dbReference type="PROSITE" id="PS50850">
    <property type="entry name" value="MFS"/>
    <property type="match status" value="1"/>
</dbReference>
<sequence length="531" mass="58139">MLSSTAPPVLASVSSSNPSLRTRSLIAVGSKSYSEEQLPVKPGESTTEWPETLVTKSVSGDPQVLSNNERTFEYVFNDEPRLYVPGSEEEKKLLRLIDLHMFPCICGLYLLNYLDRSSIANARIGGMAQDLNLSSSDYSLAVLIFFVGYLLAEIPSNMLLTKVRPSLFLPLITFSWGLVATLLSAVQTKEGLVGVRFVLGFVESGFFPGVIFLLSSWYRKTELAKRIGFLYTAGILSGAFGGLISGGVISGLDEARGIRGWRWLFIIEGSITLLASIVAVFFLPDWPSNTKWLSAEQQALAVARVAADKPTNSHREEPLTHIQAFKAAVTDWRIYIFCFMYLMILSAATISYFLPTISTTLGYTGQTAQFMTVPFYICACTAILGVSLSADYFQDRVYHVAIPTAIAGAMYATCAGVETPAARYALICIGFAANYGSLPVALAWLSKEIGHPDSKRAVATAIVNTVANSSSIYGSFLWSNGPQFTLGFSVTSSFCFSCAILTVIGNFFLTKKYRYSFIDRIIEIPRKEAEK</sequence>
<evidence type="ECO:0000256" key="5">
    <source>
        <dbReference type="ARBA" id="ARBA00023136"/>
    </source>
</evidence>